<accession>A0A8X6G434</accession>
<keyword evidence="2" id="KW-1185">Reference proteome</keyword>
<reference evidence="1" key="1">
    <citation type="submission" date="2020-07" db="EMBL/GenBank/DDBJ databases">
        <title>Multicomponent nature underlies the extraordinary mechanical properties of spider dragline silk.</title>
        <authorList>
            <person name="Kono N."/>
            <person name="Nakamura H."/>
            <person name="Mori M."/>
            <person name="Yoshida Y."/>
            <person name="Ohtoshi R."/>
            <person name="Malay A.D."/>
            <person name="Moran D.A.P."/>
            <person name="Tomita M."/>
            <person name="Numata K."/>
            <person name="Arakawa K."/>
        </authorList>
    </citation>
    <scope>NUCLEOTIDE SEQUENCE</scope>
</reference>
<comment type="caution">
    <text evidence="1">The sequence shown here is derived from an EMBL/GenBank/DDBJ whole genome shotgun (WGS) entry which is preliminary data.</text>
</comment>
<protein>
    <submittedName>
        <fullName evidence="1">Uncharacterized protein</fullName>
    </submittedName>
</protein>
<dbReference type="AlphaFoldDB" id="A0A8X6G434"/>
<organism evidence="1 2">
    <name type="scientific">Trichonephila clavata</name>
    <name type="common">Joro spider</name>
    <name type="synonym">Nephila clavata</name>
    <dbReference type="NCBI Taxonomy" id="2740835"/>
    <lineage>
        <taxon>Eukaryota</taxon>
        <taxon>Metazoa</taxon>
        <taxon>Ecdysozoa</taxon>
        <taxon>Arthropoda</taxon>
        <taxon>Chelicerata</taxon>
        <taxon>Arachnida</taxon>
        <taxon>Araneae</taxon>
        <taxon>Araneomorphae</taxon>
        <taxon>Entelegynae</taxon>
        <taxon>Araneoidea</taxon>
        <taxon>Nephilidae</taxon>
        <taxon>Trichonephila</taxon>
    </lineage>
</organism>
<sequence length="85" mass="9561">MTSSVRIRCKVSINRKSLTNKAPGEVQGGEERRLRIREKGSEEETGGGWTKSLSKWKRQFCLRKKTRGGGGKDNGLFLRASIHQT</sequence>
<proteinExistence type="predicted"/>
<evidence type="ECO:0000313" key="1">
    <source>
        <dbReference type="EMBL" id="GFQ95183.1"/>
    </source>
</evidence>
<evidence type="ECO:0000313" key="2">
    <source>
        <dbReference type="Proteomes" id="UP000887116"/>
    </source>
</evidence>
<dbReference type="Proteomes" id="UP000887116">
    <property type="component" value="Unassembled WGS sequence"/>
</dbReference>
<gene>
    <name evidence="1" type="ORF">TNCT_640211</name>
</gene>
<dbReference type="EMBL" id="BMAO01034262">
    <property type="protein sequence ID" value="GFQ95183.1"/>
    <property type="molecule type" value="Genomic_DNA"/>
</dbReference>
<name>A0A8X6G434_TRICU</name>